<dbReference type="EMBL" id="BAAANS010000073">
    <property type="protein sequence ID" value="GAA2120511.1"/>
    <property type="molecule type" value="Genomic_DNA"/>
</dbReference>
<evidence type="ECO:0000256" key="2">
    <source>
        <dbReference type="SAM" id="Phobius"/>
    </source>
</evidence>
<proteinExistence type="predicted"/>
<evidence type="ECO:0000256" key="1">
    <source>
        <dbReference type="SAM" id="MobiDB-lite"/>
    </source>
</evidence>
<feature type="compositionally biased region" description="Low complexity" evidence="1">
    <location>
        <begin position="450"/>
        <end position="470"/>
    </location>
</feature>
<feature type="compositionally biased region" description="Low complexity" evidence="1">
    <location>
        <begin position="520"/>
        <end position="551"/>
    </location>
</feature>
<reference evidence="4" key="1">
    <citation type="journal article" date="2019" name="Int. J. Syst. Evol. Microbiol.">
        <title>The Global Catalogue of Microorganisms (GCM) 10K type strain sequencing project: providing services to taxonomists for standard genome sequencing and annotation.</title>
        <authorList>
            <consortium name="The Broad Institute Genomics Platform"/>
            <consortium name="The Broad Institute Genome Sequencing Center for Infectious Disease"/>
            <person name="Wu L."/>
            <person name="Ma J."/>
        </authorList>
    </citation>
    <scope>NUCLEOTIDE SEQUENCE [LARGE SCALE GENOMIC DNA]</scope>
    <source>
        <strain evidence="4">JCM 14559</strain>
    </source>
</reference>
<accession>A0ABP5JQJ3</accession>
<keyword evidence="2" id="KW-0472">Membrane</keyword>
<comment type="caution">
    <text evidence="3">The sequence shown here is derived from an EMBL/GenBank/DDBJ whole genome shotgun (WGS) entry which is preliminary data.</text>
</comment>
<evidence type="ECO:0000313" key="3">
    <source>
        <dbReference type="EMBL" id="GAA2120511.1"/>
    </source>
</evidence>
<name>A0ABP5JQJ3_9ACTN</name>
<gene>
    <name evidence="3" type="ORF">GCM10009759_69450</name>
</gene>
<organism evidence="3 4">
    <name type="scientific">Kitasatospora saccharophila</name>
    <dbReference type="NCBI Taxonomy" id="407973"/>
    <lineage>
        <taxon>Bacteria</taxon>
        <taxon>Bacillati</taxon>
        <taxon>Actinomycetota</taxon>
        <taxon>Actinomycetes</taxon>
        <taxon>Kitasatosporales</taxon>
        <taxon>Streptomycetaceae</taxon>
        <taxon>Kitasatospora</taxon>
    </lineage>
</organism>
<keyword evidence="2" id="KW-0812">Transmembrane</keyword>
<dbReference type="Proteomes" id="UP001500897">
    <property type="component" value="Unassembled WGS sequence"/>
</dbReference>
<feature type="region of interest" description="Disordered" evidence="1">
    <location>
        <begin position="184"/>
        <end position="232"/>
    </location>
</feature>
<evidence type="ECO:0008006" key="5">
    <source>
        <dbReference type="Google" id="ProtNLM"/>
    </source>
</evidence>
<keyword evidence="4" id="KW-1185">Reference proteome</keyword>
<feature type="transmembrane region" description="Helical" evidence="2">
    <location>
        <begin position="594"/>
        <end position="613"/>
    </location>
</feature>
<sequence>MIDHAKVTNRHIDVLTAGRRVAAAAPRRPVPAVLGAALLAPVVLGAWTSDPAATRGGEVRNELRLSVSTNSSTDPAVRLRAGESATRTYHLSNHAEYPLGGVLLNDPQLPGGQLSCGAGRNIPPGGALDCTATFTVAPGPQSTRVSAVADAPNHLPQSHADAPAGYLGITAGLRLTRVGAPAGTGLSRRAVSRTASADGPEASEGSTGGSPSGPPGGFPGRSPELPDDRELQGAVTETVRTAPARPATRAVAAVGGTVELQYRLEAFGDVPVTAASVTEGLPGLGTVNCAGPDGGHTLTPGQAVDCRATGTARPGRQTGTARADGLADDATIGPDGSRQAPRRVSAEADGAYDGLQPVPSGPEPGGPATTGAGPGPGAGSAASPAPGTGTGPGTGPGTAAGAGTGVGPGPGGVASPGAGPGAAGVGTPPGTSGDSVPPGLFPVSVPPGAQPAAAAAGQQPGSAEQVGPVAGAPATAGQMLGPFLPGQAPALLPGGTAFARPASPFAAPGPAGVVTPLASSPGGAAAANPGTPVSASASASGTSSGPSGASGQETGPAVGSQQVGPTAGGQGESQYAVEDWPPGEEDDSWDGTEVMMLLLAILLPVLCVLAAAFTTRSRGRR</sequence>
<protein>
    <recommendedName>
        <fullName evidence="5">Repeat protein (TIGR01451 family)</fullName>
    </recommendedName>
</protein>
<feature type="region of interest" description="Disordered" evidence="1">
    <location>
        <begin position="520"/>
        <end position="589"/>
    </location>
</feature>
<keyword evidence="2" id="KW-1133">Transmembrane helix</keyword>
<feature type="compositionally biased region" description="Gly residues" evidence="1">
    <location>
        <begin position="388"/>
        <end position="424"/>
    </location>
</feature>
<evidence type="ECO:0000313" key="4">
    <source>
        <dbReference type="Proteomes" id="UP001500897"/>
    </source>
</evidence>
<feature type="region of interest" description="Disordered" evidence="1">
    <location>
        <begin position="307"/>
        <end position="470"/>
    </location>
</feature>